<evidence type="ECO:0000313" key="2">
    <source>
        <dbReference type="Proteomes" id="UP000615446"/>
    </source>
</evidence>
<organism evidence="1 2">
    <name type="scientific">Rhizophagus clarus</name>
    <dbReference type="NCBI Taxonomy" id="94130"/>
    <lineage>
        <taxon>Eukaryota</taxon>
        <taxon>Fungi</taxon>
        <taxon>Fungi incertae sedis</taxon>
        <taxon>Mucoromycota</taxon>
        <taxon>Glomeromycotina</taxon>
        <taxon>Glomeromycetes</taxon>
        <taxon>Glomerales</taxon>
        <taxon>Glomeraceae</taxon>
        <taxon>Rhizophagus</taxon>
    </lineage>
</organism>
<reference evidence="1" key="1">
    <citation type="submission" date="2019-10" db="EMBL/GenBank/DDBJ databases">
        <title>Conservation and host-specific expression of non-tandemly repeated heterogenous ribosome RNA gene in arbuscular mycorrhizal fungi.</title>
        <authorList>
            <person name="Maeda T."/>
            <person name="Kobayashi Y."/>
            <person name="Nakagawa T."/>
            <person name="Ezawa T."/>
            <person name="Yamaguchi K."/>
            <person name="Bino T."/>
            <person name="Nishimoto Y."/>
            <person name="Shigenobu S."/>
            <person name="Kawaguchi M."/>
        </authorList>
    </citation>
    <scope>NUCLEOTIDE SEQUENCE</scope>
    <source>
        <strain evidence="1">HR1</strain>
    </source>
</reference>
<gene>
    <name evidence="1" type="ORF">RCL2_000392700</name>
</gene>
<evidence type="ECO:0000313" key="1">
    <source>
        <dbReference type="EMBL" id="GES76527.1"/>
    </source>
</evidence>
<proteinExistence type="predicted"/>
<dbReference type="Proteomes" id="UP000615446">
    <property type="component" value="Unassembled WGS sequence"/>
</dbReference>
<sequence length="81" mass="9493">MIFKTKSAFFLNSENLLLTNVSIPQKGHNNYKTRDHFQHEKRLDVFSPCINSYCISLISFSSPSKRHFFGVKKDFDFAIFL</sequence>
<accession>A0A8H3KV66</accession>
<dbReference type="AlphaFoldDB" id="A0A8H3KV66"/>
<name>A0A8H3KV66_9GLOM</name>
<protein>
    <submittedName>
        <fullName evidence="1">Uncharacterized protein</fullName>
    </submittedName>
</protein>
<dbReference type="EMBL" id="BLAL01000021">
    <property type="protein sequence ID" value="GES76527.1"/>
    <property type="molecule type" value="Genomic_DNA"/>
</dbReference>
<comment type="caution">
    <text evidence="1">The sequence shown here is derived from an EMBL/GenBank/DDBJ whole genome shotgun (WGS) entry which is preliminary data.</text>
</comment>